<dbReference type="AlphaFoldDB" id="A0A2K5XBX8"/>
<dbReference type="Ensembl" id="ENSMLET00000003312.1">
    <property type="protein sequence ID" value="ENSMLEP00000000816.1"/>
    <property type="gene ID" value="ENSMLEG00000002968.1"/>
</dbReference>
<feature type="transmembrane region" description="Helical" evidence="1">
    <location>
        <begin position="37"/>
        <end position="56"/>
    </location>
</feature>
<reference evidence="2" key="1">
    <citation type="submission" date="2025-08" db="UniProtKB">
        <authorList>
            <consortium name="Ensembl"/>
        </authorList>
    </citation>
    <scope>IDENTIFICATION</scope>
</reference>
<protein>
    <submittedName>
        <fullName evidence="2">Uncharacterized protein</fullName>
    </submittedName>
</protein>
<keyword evidence="1" id="KW-1133">Transmembrane helix</keyword>
<evidence type="ECO:0000313" key="2">
    <source>
        <dbReference type="Ensembl" id="ENSMLEP00000000816.1"/>
    </source>
</evidence>
<feature type="transmembrane region" description="Helical" evidence="1">
    <location>
        <begin position="6"/>
        <end position="25"/>
    </location>
</feature>
<evidence type="ECO:0000313" key="3">
    <source>
        <dbReference type="Proteomes" id="UP000233140"/>
    </source>
</evidence>
<sequence>MPFNLFSYIVVDQYIISVCLIQTHIHTIHTQKHTHTFIQNVFFSLFTSIYLLFYLLEMISPIHSCASY</sequence>
<keyword evidence="1" id="KW-0472">Membrane</keyword>
<keyword evidence="1" id="KW-0812">Transmembrane</keyword>
<reference evidence="2" key="2">
    <citation type="submission" date="2025-09" db="UniProtKB">
        <authorList>
            <consortium name="Ensembl"/>
        </authorList>
    </citation>
    <scope>IDENTIFICATION</scope>
</reference>
<accession>A0A2K5XBX8</accession>
<keyword evidence="3" id="KW-1185">Reference proteome</keyword>
<evidence type="ECO:0000256" key="1">
    <source>
        <dbReference type="SAM" id="Phobius"/>
    </source>
</evidence>
<proteinExistence type="predicted"/>
<dbReference type="Proteomes" id="UP000233140">
    <property type="component" value="Unassembled WGS sequence"/>
</dbReference>
<name>A0A2K5XBX8_MANLE</name>
<organism evidence="2 3">
    <name type="scientific">Mandrillus leucophaeus</name>
    <name type="common">Drill</name>
    <name type="synonym">Papio leucophaeus</name>
    <dbReference type="NCBI Taxonomy" id="9568"/>
    <lineage>
        <taxon>Eukaryota</taxon>
        <taxon>Metazoa</taxon>
        <taxon>Chordata</taxon>
        <taxon>Craniata</taxon>
        <taxon>Vertebrata</taxon>
        <taxon>Euteleostomi</taxon>
        <taxon>Mammalia</taxon>
        <taxon>Eutheria</taxon>
        <taxon>Euarchontoglires</taxon>
        <taxon>Primates</taxon>
        <taxon>Haplorrhini</taxon>
        <taxon>Catarrhini</taxon>
        <taxon>Cercopithecidae</taxon>
        <taxon>Cercopithecinae</taxon>
        <taxon>Mandrillus</taxon>
    </lineage>
</organism>